<dbReference type="OrthoDB" id="102260at2759"/>
<dbReference type="InterPro" id="IPR040236">
    <property type="entry name" value="TMEM198"/>
</dbReference>
<evidence type="ECO:0000256" key="5">
    <source>
        <dbReference type="ARBA" id="ARBA00023136"/>
    </source>
</evidence>
<evidence type="ECO:0000256" key="3">
    <source>
        <dbReference type="ARBA" id="ARBA00022692"/>
    </source>
</evidence>
<evidence type="ECO:0000256" key="4">
    <source>
        <dbReference type="ARBA" id="ARBA00022989"/>
    </source>
</evidence>
<feature type="transmembrane region" description="Helical" evidence="8">
    <location>
        <begin position="83"/>
        <end position="98"/>
    </location>
</feature>
<evidence type="ECO:0000256" key="6">
    <source>
        <dbReference type="ARBA" id="ARBA00049737"/>
    </source>
</evidence>
<dbReference type="Proteomes" id="UP000646827">
    <property type="component" value="Unassembled WGS sequence"/>
</dbReference>
<evidence type="ECO:0000313" key="11">
    <source>
        <dbReference type="Proteomes" id="UP000646827"/>
    </source>
</evidence>
<evidence type="ECO:0000256" key="2">
    <source>
        <dbReference type="ARBA" id="ARBA00006244"/>
    </source>
</evidence>
<evidence type="ECO:0000313" key="10">
    <source>
        <dbReference type="EMBL" id="KAG2223995.1"/>
    </source>
</evidence>
<feature type="transmembrane region" description="Helical" evidence="8">
    <location>
        <begin position="181"/>
        <end position="202"/>
    </location>
</feature>
<keyword evidence="3 8" id="KW-0812">Transmembrane</keyword>
<comment type="caution">
    <text evidence="10">The sequence shown here is derived from an EMBL/GenBank/DDBJ whole genome shotgun (WGS) entry which is preliminary data.</text>
</comment>
<sequence length="318" mass="33558">MGVAGSILLILGLYLMTMGVRTLRLTLGVVGFLTFGALTWIGLANSSPSGGYSNDPITMITVPAGLGILGAVCYIILERVTVYLIGALGGLALALYICSWREDHVITQDVARACFLAVLPIFMTAITFMAKHYMLLFSTAFAGSYIFIVGIDLLAHTGYLTGIKGILDRTHQTPYDISTHVYAMLAMTIVLCLISLGCQYFFNKGKNRSRGGHVDDDNNDNGAEEEVLPAAMTAGAVGGFSSRSSYAGGSGSGHHTNTSKKSNSNGHGLDNGNNNRNGGDGSHGFENSSGPGNGNHGNGSINAMHNLPRHSYPSSRPF</sequence>
<dbReference type="AlphaFoldDB" id="A0A8H7S8D3"/>
<dbReference type="InterPro" id="IPR025256">
    <property type="entry name" value="TM7S3/TM198-like_dom"/>
</dbReference>
<comment type="subcellular location">
    <subcellularLocation>
        <location evidence="1">Membrane</location>
        <topology evidence="1">Multi-pass membrane protein</topology>
    </subcellularLocation>
</comment>
<gene>
    <name evidence="10" type="ORF">INT45_009581</name>
</gene>
<organism evidence="10 11">
    <name type="scientific">Circinella minor</name>
    <dbReference type="NCBI Taxonomy" id="1195481"/>
    <lineage>
        <taxon>Eukaryota</taxon>
        <taxon>Fungi</taxon>
        <taxon>Fungi incertae sedis</taxon>
        <taxon>Mucoromycota</taxon>
        <taxon>Mucoromycotina</taxon>
        <taxon>Mucoromycetes</taxon>
        <taxon>Mucorales</taxon>
        <taxon>Lichtheimiaceae</taxon>
        <taxon>Circinella</taxon>
    </lineage>
</organism>
<feature type="transmembrane region" description="Helical" evidence="8">
    <location>
        <begin position="136"/>
        <end position="160"/>
    </location>
</feature>
<evidence type="ECO:0000259" key="9">
    <source>
        <dbReference type="Pfam" id="PF13886"/>
    </source>
</evidence>
<dbReference type="PANTHER" id="PTHR31247:SF5">
    <property type="entry name" value="DUF4203 DOMAIN-CONTAINING PROTEIN"/>
    <property type="match status" value="1"/>
</dbReference>
<feature type="region of interest" description="Disordered" evidence="7">
    <location>
        <begin position="245"/>
        <end position="318"/>
    </location>
</feature>
<keyword evidence="5 8" id="KW-0472">Membrane</keyword>
<comment type="similarity">
    <text evidence="2">Belongs to the TMEM198 family.</text>
</comment>
<accession>A0A8H7S8D3</accession>
<evidence type="ECO:0000256" key="7">
    <source>
        <dbReference type="SAM" id="MobiDB-lite"/>
    </source>
</evidence>
<feature type="domain" description="TM7S3/TM198-like" evidence="9">
    <location>
        <begin position="5"/>
        <end position="200"/>
    </location>
</feature>
<evidence type="ECO:0000256" key="8">
    <source>
        <dbReference type="SAM" id="Phobius"/>
    </source>
</evidence>
<name>A0A8H7S8D3_9FUNG</name>
<keyword evidence="11" id="KW-1185">Reference proteome</keyword>
<feature type="transmembrane region" description="Helical" evidence="8">
    <location>
        <begin position="27"/>
        <end position="45"/>
    </location>
</feature>
<feature type="transmembrane region" description="Helical" evidence="8">
    <location>
        <begin position="110"/>
        <end position="130"/>
    </location>
</feature>
<feature type="compositionally biased region" description="Low complexity" evidence="7">
    <location>
        <begin position="263"/>
        <end position="277"/>
    </location>
</feature>
<dbReference type="GO" id="GO:0005886">
    <property type="term" value="C:plasma membrane"/>
    <property type="evidence" value="ECO:0007669"/>
    <property type="project" value="TreeGrafter"/>
</dbReference>
<dbReference type="EMBL" id="JAEPRB010000050">
    <property type="protein sequence ID" value="KAG2223995.1"/>
    <property type="molecule type" value="Genomic_DNA"/>
</dbReference>
<feature type="transmembrane region" description="Helical" evidence="8">
    <location>
        <begin position="57"/>
        <end position="77"/>
    </location>
</feature>
<keyword evidence="4 8" id="KW-1133">Transmembrane helix</keyword>
<reference evidence="10 11" key="1">
    <citation type="submission" date="2020-12" db="EMBL/GenBank/DDBJ databases">
        <title>Metabolic potential, ecology and presence of endohyphal bacteria is reflected in genomic diversity of Mucoromycotina.</title>
        <authorList>
            <person name="Muszewska A."/>
            <person name="Okrasinska A."/>
            <person name="Steczkiewicz K."/>
            <person name="Drgas O."/>
            <person name="Orlowska M."/>
            <person name="Perlinska-Lenart U."/>
            <person name="Aleksandrzak-Piekarczyk T."/>
            <person name="Szatraj K."/>
            <person name="Zielenkiewicz U."/>
            <person name="Pilsyk S."/>
            <person name="Malc E."/>
            <person name="Mieczkowski P."/>
            <person name="Kruszewska J.S."/>
            <person name="Biernat P."/>
            <person name="Pawlowska J."/>
        </authorList>
    </citation>
    <scope>NUCLEOTIDE SEQUENCE [LARGE SCALE GENOMIC DNA]</scope>
    <source>
        <strain evidence="10 11">CBS 142.35</strain>
    </source>
</reference>
<dbReference type="Pfam" id="PF13886">
    <property type="entry name" value="TM7S3_TM198"/>
    <property type="match status" value="1"/>
</dbReference>
<protein>
    <recommendedName>
        <fullName evidence="6">Transmembrane protein 198</fullName>
    </recommendedName>
</protein>
<proteinExistence type="inferred from homology"/>
<dbReference type="PANTHER" id="PTHR31247">
    <property type="entry name" value="TRANSMEMBRANE PROTEIN 198 FAMILY MEMBER"/>
    <property type="match status" value="1"/>
</dbReference>
<evidence type="ECO:0000256" key="1">
    <source>
        <dbReference type="ARBA" id="ARBA00004141"/>
    </source>
</evidence>